<feature type="domain" description="RING-type" evidence="6">
    <location>
        <begin position="17"/>
        <end position="62"/>
    </location>
</feature>
<dbReference type="SUPFAM" id="SSF57845">
    <property type="entry name" value="B-box zinc-binding domain"/>
    <property type="match status" value="1"/>
</dbReference>
<evidence type="ECO:0000313" key="8">
    <source>
        <dbReference type="EMBL" id="KAH3887855.1"/>
    </source>
</evidence>
<gene>
    <name evidence="8" type="ORF">DPMN_011877</name>
</gene>
<name>A0A9D4N2F7_DREPO</name>
<evidence type="ECO:0000256" key="1">
    <source>
        <dbReference type="ARBA" id="ARBA00022723"/>
    </source>
</evidence>
<dbReference type="OrthoDB" id="111250at2759"/>
<accession>A0A9D4N2F7</accession>
<dbReference type="PROSITE" id="PS50119">
    <property type="entry name" value="ZF_BBOX"/>
    <property type="match status" value="1"/>
</dbReference>
<organism evidence="8 9">
    <name type="scientific">Dreissena polymorpha</name>
    <name type="common">Zebra mussel</name>
    <name type="synonym">Mytilus polymorpha</name>
    <dbReference type="NCBI Taxonomy" id="45954"/>
    <lineage>
        <taxon>Eukaryota</taxon>
        <taxon>Metazoa</taxon>
        <taxon>Spiralia</taxon>
        <taxon>Lophotrochozoa</taxon>
        <taxon>Mollusca</taxon>
        <taxon>Bivalvia</taxon>
        <taxon>Autobranchia</taxon>
        <taxon>Heteroconchia</taxon>
        <taxon>Euheterodonta</taxon>
        <taxon>Imparidentia</taxon>
        <taxon>Neoheterodontei</taxon>
        <taxon>Myida</taxon>
        <taxon>Dreissenoidea</taxon>
        <taxon>Dreissenidae</taxon>
        <taxon>Dreissena</taxon>
    </lineage>
</organism>
<evidence type="ECO:0000259" key="7">
    <source>
        <dbReference type="PROSITE" id="PS50119"/>
    </source>
</evidence>
<dbReference type="Pfam" id="PF13445">
    <property type="entry name" value="zf-RING_UBOX"/>
    <property type="match status" value="1"/>
</dbReference>
<keyword evidence="1" id="KW-0479">Metal-binding</keyword>
<proteinExistence type="predicted"/>
<dbReference type="InterPro" id="IPR013083">
    <property type="entry name" value="Znf_RING/FYVE/PHD"/>
</dbReference>
<keyword evidence="5" id="KW-0175">Coiled coil</keyword>
<evidence type="ECO:0000313" key="9">
    <source>
        <dbReference type="Proteomes" id="UP000828390"/>
    </source>
</evidence>
<dbReference type="InterPro" id="IPR000315">
    <property type="entry name" value="Znf_B-box"/>
</dbReference>
<protein>
    <submittedName>
        <fullName evidence="8">Uncharacterized protein</fullName>
    </submittedName>
</protein>
<evidence type="ECO:0000256" key="2">
    <source>
        <dbReference type="ARBA" id="ARBA00022771"/>
    </source>
</evidence>
<dbReference type="SUPFAM" id="SSF57850">
    <property type="entry name" value="RING/U-box"/>
    <property type="match status" value="1"/>
</dbReference>
<dbReference type="PROSITE" id="PS00518">
    <property type="entry name" value="ZF_RING_1"/>
    <property type="match status" value="1"/>
</dbReference>
<dbReference type="SMART" id="SM00184">
    <property type="entry name" value="RING"/>
    <property type="match status" value="1"/>
</dbReference>
<dbReference type="PANTHER" id="PTHR24103">
    <property type="entry name" value="E3 UBIQUITIN-PROTEIN LIGASE TRIM"/>
    <property type="match status" value="1"/>
</dbReference>
<dbReference type="Proteomes" id="UP000828390">
    <property type="component" value="Unassembled WGS sequence"/>
</dbReference>
<evidence type="ECO:0000259" key="6">
    <source>
        <dbReference type="PROSITE" id="PS50089"/>
    </source>
</evidence>
<keyword evidence="2 4" id="KW-0863">Zinc-finger</keyword>
<keyword evidence="9" id="KW-1185">Reference proteome</keyword>
<dbReference type="InterPro" id="IPR050143">
    <property type="entry name" value="TRIM/RBCC"/>
</dbReference>
<dbReference type="EMBL" id="JAIWYP010000001">
    <property type="protein sequence ID" value="KAH3887855.1"/>
    <property type="molecule type" value="Genomic_DNA"/>
</dbReference>
<evidence type="ECO:0000256" key="3">
    <source>
        <dbReference type="ARBA" id="ARBA00022833"/>
    </source>
</evidence>
<reference evidence="8" key="2">
    <citation type="submission" date="2020-11" db="EMBL/GenBank/DDBJ databases">
        <authorList>
            <person name="McCartney M.A."/>
            <person name="Auch B."/>
            <person name="Kono T."/>
            <person name="Mallez S."/>
            <person name="Becker A."/>
            <person name="Gohl D.M."/>
            <person name="Silverstein K.A.T."/>
            <person name="Koren S."/>
            <person name="Bechman K.B."/>
            <person name="Herman A."/>
            <person name="Abrahante J.E."/>
            <person name="Garbe J."/>
        </authorList>
    </citation>
    <scope>NUCLEOTIDE SEQUENCE</scope>
    <source>
        <strain evidence="8">Duluth1</strain>
        <tissue evidence="8">Whole animal</tissue>
    </source>
</reference>
<feature type="coiled-coil region" evidence="5">
    <location>
        <begin position="173"/>
        <end position="214"/>
    </location>
</feature>
<dbReference type="GO" id="GO:0008270">
    <property type="term" value="F:zinc ion binding"/>
    <property type="evidence" value="ECO:0007669"/>
    <property type="project" value="UniProtKB-KW"/>
</dbReference>
<dbReference type="InterPro" id="IPR001841">
    <property type="entry name" value="Znf_RING"/>
</dbReference>
<dbReference type="AlphaFoldDB" id="A0A9D4N2F7"/>
<dbReference type="Gene3D" id="3.30.40.10">
    <property type="entry name" value="Zinc/RING finger domain, C3HC4 (zinc finger)"/>
    <property type="match status" value="1"/>
</dbReference>
<keyword evidence="3" id="KW-0862">Zinc</keyword>
<reference evidence="8" key="1">
    <citation type="journal article" date="2019" name="bioRxiv">
        <title>The Genome of the Zebra Mussel, Dreissena polymorpha: A Resource for Invasive Species Research.</title>
        <authorList>
            <person name="McCartney M.A."/>
            <person name="Auch B."/>
            <person name="Kono T."/>
            <person name="Mallez S."/>
            <person name="Zhang Y."/>
            <person name="Obille A."/>
            <person name="Becker A."/>
            <person name="Abrahante J.E."/>
            <person name="Garbe J."/>
            <person name="Badalamenti J.P."/>
            <person name="Herman A."/>
            <person name="Mangelson H."/>
            <person name="Liachko I."/>
            <person name="Sullivan S."/>
            <person name="Sone E.D."/>
            <person name="Koren S."/>
            <person name="Silverstein K.A.T."/>
            <person name="Beckman K.B."/>
            <person name="Gohl D.M."/>
        </authorList>
    </citation>
    <scope>NUCLEOTIDE SEQUENCE</scope>
    <source>
        <strain evidence="8">Duluth1</strain>
        <tissue evidence="8">Whole animal</tissue>
    </source>
</reference>
<dbReference type="InterPro" id="IPR017907">
    <property type="entry name" value="Znf_RING_CS"/>
</dbReference>
<feature type="domain" description="B box-type" evidence="7">
    <location>
        <begin position="99"/>
        <end position="141"/>
    </location>
</feature>
<dbReference type="InterPro" id="IPR027370">
    <property type="entry name" value="Znf-RING_euk"/>
</dbReference>
<evidence type="ECO:0000256" key="4">
    <source>
        <dbReference type="PROSITE-ProRule" id="PRU00024"/>
    </source>
</evidence>
<evidence type="ECO:0000256" key="5">
    <source>
        <dbReference type="SAM" id="Coils"/>
    </source>
</evidence>
<sequence length="316" mass="36979">MVDSTRKYLQIEELVICSVCLRKYTDPRMLKCQHTFCLQCLEGLVRSAEEKSLIDVCCPQCRLPAVSTEKILECSPEKWEKHFFPKNITIEKILSNLPEDEEYCDKHADKLYKYFCEGDKHLCCSTCILELHKRCRNVGPVVEFTNNNTQYASVCKTVLADLKKALGSTHTILNQLKNNVLKLEKDKDAIFRQLQQLKESVITHIENNEQAIKEQVNEILKNKYEEISIIEDLDKKFIEYMNRLNNHGKLEPLQKLRTLTIIDRFTKEDVDELQMAQNKMRTVTMEFVLDQYKLGTIKKQLSNTVAHFLVYDRAIY</sequence>
<dbReference type="PROSITE" id="PS50089">
    <property type="entry name" value="ZF_RING_2"/>
    <property type="match status" value="1"/>
</dbReference>
<dbReference type="Gene3D" id="3.30.160.60">
    <property type="entry name" value="Classic Zinc Finger"/>
    <property type="match status" value="1"/>
</dbReference>
<comment type="caution">
    <text evidence="8">The sequence shown here is derived from an EMBL/GenBank/DDBJ whole genome shotgun (WGS) entry which is preliminary data.</text>
</comment>